<accession>A0A930UWF4</accession>
<name>A0A930UWF4_9ACTN</name>
<feature type="signal peptide" evidence="1">
    <location>
        <begin position="1"/>
        <end position="34"/>
    </location>
</feature>
<organism evidence="2 3">
    <name type="scientific">Nocardioides acrostichi</name>
    <dbReference type="NCBI Taxonomy" id="2784339"/>
    <lineage>
        <taxon>Bacteria</taxon>
        <taxon>Bacillati</taxon>
        <taxon>Actinomycetota</taxon>
        <taxon>Actinomycetes</taxon>
        <taxon>Propionibacteriales</taxon>
        <taxon>Nocardioidaceae</taxon>
        <taxon>Nocardioides</taxon>
    </lineage>
</organism>
<dbReference type="RefSeq" id="WP_194502084.1">
    <property type="nucleotide sequence ID" value="NZ_JADIVZ010000001.1"/>
</dbReference>
<dbReference type="AlphaFoldDB" id="A0A930UWF4"/>
<gene>
    <name evidence="2" type="ORF">ISG29_04395</name>
</gene>
<evidence type="ECO:0000256" key="1">
    <source>
        <dbReference type="SAM" id="SignalP"/>
    </source>
</evidence>
<dbReference type="Proteomes" id="UP000656804">
    <property type="component" value="Unassembled WGS sequence"/>
</dbReference>
<sequence>MSTRLPTRRILAGLVTTAALAGGLGAAAAAPAHADDQPTRTKVTVKIAHCDGCTVHLVQAIEGEQDVWQSRVRDVVDGEAHFSVPVEHTAGMSLDFTAPWENHIGAVTTAAFHYPGHQVGDKVTKSDALGRSRASGCFAGTDQRHLTLRLRAVQIPVQEEGKGTGTTLFAVHSTAFDKPMYRAYHGRLGTQDATWCRLP</sequence>
<dbReference type="PROSITE" id="PS51318">
    <property type="entry name" value="TAT"/>
    <property type="match status" value="1"/>
</dbReference>
<keyword evidence="3" id="KW-1185">Reference proteome</keyword>
<evidence type="ECO:0000313" key="2">
    <source>
        <dbReference type="EMBL" id="MBF4160917.1"/>
    </source>
</evidence>
<protein>
    <submittedName>
        <fullName evidence="2">Uncharacterized protein</fullName>
    </submittedName>
</protein>
<comment type="caution">
    <text evidence="2">The sequence shown here is derived from an EMBL/GenBank/DDBJ whole genome shotgun (WGS) entry which is preliminary data.</text>
</comment>
<dbReference type="InterPro" id="IPR006311">
    <property type="entry name" value="TAT_signal"/>
</dbReference>
<reference evidence="2" key="1">
    <citation type="submission" date="2020-11" db="EMBL/GenBank/DDBJ databases">
        <title>Nocardioides sp. CBS4Y-1, whole genome shotgun sequence.</title>
        <authorList>
            <person name="Tuo L."/>
        </authorList>
    </citation>
    <scope>NUCLEOTIDE SEQUENCE</scope>
    <source>
        <strain evidence="2">CBS4Y-1</strain>
    </source>
</reference>
<dbReference type="EMBL" id="JADIVZ010000001">
    <property type="protein sequence ID" value="MBF4160917.1"/>
    <property type="molecule type" value="Genomic_DNA"/>
</dbReference>
<keyword evidence="1" id="KW-0732">Signal</keyword>
<feature type="chain" id="PRO_5038526358" evidence="1">
    <location>
        <begin position="35"/>
        <end position="199"/>
    </location>
</feature>
<proteinExistence type="predicted"/>
<evidence type="ECO:0000313" key="3">
    <source>
        <dbReference type="Proteomes" id="UP000656804"/>
    </source>
</evidence>